<evidence type="ECO:0000256" key="3">
    <source>
        <dbReference type="ARBA" id="ARBA00022989"/>
    </source>
</evidence>
<evidence type="ECO:0000313" key="7">
    <source>
        <dbReference type="EMBL" id="KIY43121.1"/>
    </source>
</evidence>
<dbReference type="Gene3D" id="1.20.1250.20">
    <property type="entry name" value="MFS general substrate transporter like domains"/>
    <property type="match status" value="1"/>
</dbReference>
<keyword evidence="2 5" id="KW-0812">Transmembrane</keyword>
<dbReference type="EMBL" id="KN882117">
    <property type="protein sequence ID" value="KIY43121.1"/>
    <property type="molecule type" value="Genomic_DNA"/>
</dbReference>
<evidence type="ECO:0000256" key="5">
    <source>
        <dbReference type="SAM" id="Phobius"/>
    </source>
</evidence>
<feature type="transmembrane region" description="Helical" evidence="5">
    <location>
        <begin position="329"/>
        <end position="356"/>
    </location>
</feature>
<feature type="transmembrane region" description="Helical" evidence="5">
    <location>
        <begin position="152"/>
        <end position="174"/>
    </location>
</feature>
<dbReference type="SUPFAM" id="SSF103473">
    <property type="entry name" value="MFS general substrate transporter"/>
    <property type="match status" value="1"/>
</dbReference>
<sequence>MPDLESGDQCNSLARIQSLGREESALPSDKKLEALEKVEDDWQDDPINPRNWSPARKWVAVSIVAFYTFVSPLSSSTMAPGLPEIAIKYNIQNETLLALTLSVYLLGYAIGPLFIAPLSEMYGRTWLLHVGNIVSAVLNIGCAYAPTTGALIVLRFFTGLGGSVPIAIGGGSIGDLFAAHERAAAMALYSVGPLIGPVAGPIAGGFLSVHGVKWLFILVGCVCALASVVGIPFLHETYAPIIRIRRAKREGHLDVLAKTHPHFMQIHNNKRAILFTNLIRPLMMLFGSIICFVLSLYMAFTYGIYYLMFTTFSDVFVGIYGFDTSISGLAYLGLGTGFGISTLFGARAANTIYLYFCKKNGGVGKPEYRIPALIFASIFVPIGLFWYGWSTQARAHWIMPIIGSGIFGFGIMTGFLPVQLYLVDTFPYAASALSAASFFRSLLGFAFPLFGSQMYDALGQGGGNSLLGGLAIALGIPFPVYLWFYGEKLRMNGRLTREMTLNN</sequence>
<feature type="transmembrane region" description="Helical" evidence="5">
    <location>
        <begin position="401"/>
        <end position="422"/>
    </location>
</feature>
<evidence type="ECO:0000256" key="1">
    <source>
        <dbReference type="ARBA" id="ARBA00004141"/>
    </source>
</evidence>
<feature type="transmembrane region" description="Helical" evidence="5">
    <location>
        <begin position="428"/>
        <end position="450"/>
    </location>
</feature>
<dbReference type="InterPro" id="IPR020846">
    <property type="entry name" value="MFS_dom"/>
</dbReference>
<protein>
    <submittedName>
        <fullName evidence="7">MFS general substrate transporter</fullName>
    </submittedName>
</protein>
<keyword evidence="8" id="KW-1185">Reference proteome</keyword>
<feature type="transmembrane region" description="Helical" evidence="5">
    <location>
        <begin position="278"/>
        <end position="298"/>
    </location>
</feature>
<dbReference type="CDD" id="cd17323">
    <property type="entry name" value="MFS_Tpo1_MDR_like"/>
    <property type="match status" value="1"/>
</dbReference>
<accession>A0A0D7A2F5</accession>
<keyword evidence="3 5" id="KW-1133">Transmembrane helix</keyword>
<dbReference type="Proteomes" id="UP000054144">
    <property type="component" value="Unassembled WGS sequence"/>
</dbReference>
<dbReference type="PANTHER" id="PTHR23502:SF60">
    <property type="entry name" value="MAJOR FACILITATOR SUPERFAMILY (MFS) PROFILE DOMAIN-CONTAINING PROTEIN-RELATED"/>
    <property type="match status" value="1"/>
</dbReference>
<evidence type="ECO:0000313" key="8">
    <source>
        <dbReference type="Proteomes" id="UP000054144"/>
    </source>
</evidence>
<feature type="transmembrane region" description="Helical" evidence="5">
    <location>
        <begin position="368"/>
        <end position="389"/>
    </location>
</feature>
<dbReference type="GO" id="GO:0005886">
    <property type="term" value="C:plasma membrane"/>
    <property type="evidence" value="ECO:0007669"/>
    <property type="project" value="TreeGrafter"/>
</dbReference>
<feature type="transmembrane region" description="Helical" evidence="5">
    <location>
        <begin position="58"/>
        <end position="75"/>
    </location>
</feature>
<keyword evidence="4 5" id="KW-0472">Membrane</keyword>
<dbReference type="FunFam" id="1.20.1250.20:FF:000011">
    <property type="entry name" value="MFS multidrug transporter, putative"/>
    <property type="match status" value="1"/>
</dbReference>
<reference evidence="7 8" key="1">
    <citation type="journal article" date="2015" name="Fungal Genet. Biol.">
        <title>Evolution of novel wood decay mechanisms in Agaricales revealed by the genome sequences of Fistulina hepatica and Cylindrobasidium torrendii.</title>
        <authorList>
            <person name="Floudas D."/>
            <person name="Held B.W."/>
            <person name="Riley R."/>
            <person name="Nagy L.G."/>
            <person name="Koehler G."/>
            <person name="Ransdell A.S."/>
            <person name="Younus H."/>
            <person name="Chow J."/>
            <person name="Chiniquy J."/>
            <person name="Lipzen A."/>
            <person name="Tritt A."/>
            <person name="Sun H."/>
            <person name="Haridas S."/>
            <person name="LaButti K."/>
            <person name="Ohm R.A."/>
            <person name="Kues U."/>
            <person name="Blanchette R.A."/>
            <person name="Grigoriev I.V."/>
            <person name="Minto R.E."/>
            <person name="Hibbett D.S."/>
        </authorList>
    </citation>
    <scope>NUCLEOTIDE SEQUENCE [LARGE SCALE GENOMIC DNA]</scope>
    <source>
        <strain evidence="7 8">ATCC 64428</strain>
    </source>
</reference>
<comment type="subcellular location">
    <subcellularLocation>
        <location evidence="1">Membrane</location>
        <topology evidence="1">Multi-pass membrane protein</topology>
    </subcellularLocation>
</comment>
<dbReference type="PANTHER" id="PTHR23502">
    <property type="entry name" value="MAJOR FACILITATOR SUPERFAMILY"/>
    <property type="match status" value="1"/>
</dbReference>
<feature type="domain" description="Major facilitator superfamily (MFS) profile" evidence="6">
    <location>
        <begin position="60"/>
        <end position="490"/>
    </location>
</feature>
<dbReference type="OrthoDB" id="6770063at2759"/>
<feature type="transmembrane region" description="Helical" evidence="5">
    <location>
        <begin position="186"/>
        <end position="208"/>
    </location>
</feature>
<feature type="transmembrane region" description="Helical" evidence="5">
    <location>
        <begin position="95"/>
        <end position="114"/>
    </location>
</feature>
<dbReference type="Pfam" id="PF07690">
    <property type="entry name" value="MFS_1"/>
    <property type="match status" value="1"/>
</dbReference>
<evidence type="ECO:0000256" key="2">
    <source>
        <dbReference type="ARBA" id="ARBA00022692"/>
    </source>
</evidence>
<gene>
    <name evidence="7" type="ORF">FISHEDRAFT_54075</name>
</gene>
<feature type="transmembrane region" description="Helical" evidence="5">
    <location>
        <begin position="126"/>
        <end position="146"/>
    </location>
</feature>
<feature type="transmembrane region" description="Helical" evidence="5">
    <location>
        <begin position="214"/>
        <end position="235"/>
    </location>
</feature>
<organism evidence="7 8">
    <name type="scientific">Fistulina hepatica ATCC 64428</name>
    <dbReference type="NCBI Taxonomy" id="1128425"/>
    <lineage>
        <taxon>Eukaryota</taxon>
        <taxon>Fungi</taxon>
        <taxon>Dikarya</taxon>
        <taxon>Basidiomycota</taxon>
        <taxon>Agaricomycotina</taxon>
        <taxon>Agaricomycetes</taxon>
        <taxon>Agaricomycetidae</taxon>
        <taxon>Agaricales</taxon>
        <taxon>Fistulinaceae</taxon>
        <taxon>Fistulina</taxon>
    </lineage>
</organism>
<evidence type="ECO:0000256" key="4">
    <source>
        <dbReference type="ARBA" id="ARBA00023136"/>
    </source>
</evidence>
<proteinExistence type="predicted"/>
<dbReference type="InterPro" id="IPR036259">
    <property type="entry name" value="MFS_trans_sf"/>
</dbReference>
<dbReference type="GO" id="GO:0022857">
    <property type="term" value="F:transmembrane transporter activity"/>
    <property type="evidence" value="ECO:0007669"/>
    <property type="project" value="InterPro"/>
</dbReference>
<feature type="transmembrane region" description="Helical" evidence="5">
    <location>
        <begin position="462"/>
        <end position="484"/>
    </location>
</feature>
<evidence type="ECO:0000259" key="6">
    <source>
        <dbReference type="PROSITE" id="PS50850"/>
    </source>
</evidence>
<dbReference type="AlphaFoldDB" id="A0A0D7A2F5"/>
<dbReference type="PROSITE" id="PS50850">
    <property type="entry name" value="MFS"/>
    <property type="match status" value="1"/>
</dbReference>
<dbReference type="InterPro" id="IPR011701">
    <property type="entry name" value="MFS"/>
</dbReference>
<name>A0A0D7A2F5_9AGAR</name>